<dbReference type="Gene3D" id="3.40.710.10">
    <property type="entry name" value="DD-peptidase/beta-lactamase superfamily"/>
    <property type="match status" value="1"/>
</dbReference>
<evidence type="ECO:0000256" key="4">
    <source>
        <dbReference type="SAM" id="MobiDB-lite"/>
    </source>
</evidence>
<organism evidence="7 8">
    <name type="scientific">Arsenicicoccus bolidensis</name>
    <dbReference type="NCBI Taxonomy" id="229480"/>
    <lineage>
        <taxon>Bacteria</taxon>
        <taxon>Bacillati</taxon>
        <taxon>Actinomycetota</taxon>
        <taxon>Actinomycetes</taxon>
        <taxon>Micrococcales</taxon>
        <taxon>Intrasporangiaceae</taxon>
        <taxon>Arsenicicoccus</taxon>
    </lineage>
</organism>
<comment type="similarity">
    <text evidence="2">Belongs to the transpeptidase family.</text>
</comment>
<evidence type="ECO:0000256" key="1">
    <source>
        <dbReference type="ARBA" id="ARBA00004370"/>
    </source>
</evidence>
<dbReference type="InterPro" id="IPR050515">
    <property type="entry name" value="Beta-lactam/transpept"/>
</dbReference>
<feature type="compositionally biased region" description="Low complexity" evidence="4">
    <location>
        <begin position="612"/>
        <end position="640"/>
    </location>
</feature>
<feature type="compositionally biased region" description="Basic residues" evidence="4">
    <location>
        <begin position="1"/>
        <end position="11"/>
    </location>
</feature>
<comment type="subcellular location">
    <subcellularLocation>
        <location evidence="1">Membrane</location>
    </subcellularLocation>
</comment>
<keyword evidence="8" id="KW-1185">Reference proteome</keyword>
<dbReference type="SUPFAM" id="SSF56519">
    <property type="entry name" value="Penicillin binding protein dimerisation domain"/>
    <property type="match status" value="1"/>
</dbReference>
<dbReference type="RefSeq" id="WP_029211447.1">
    <property type="nucleotide sequence ID" value="NZ_DAMDMH010000039.1"/>
</dbReference>
<evidence type="ECO:0000259" key="5">
    <source>
        <dbReference type="Pfam" id="PF00905"/>
    </source>
</evidence>
<dbReference type="EMBL" id="JAKRCV010000087">
    <property type="protein sequence ID" value="MCG7323601.1"/>
    <property type="molecule type" value="Genomic_DNA"/>
</dbReference>
<feature type="region of interest" description="Disordered" evidence="4">
    <location>
        <begin position="587"/>
        <end position="640"/>
    </location>
</feature>
<dbReference type="PANTHER" id="PTHR30627">
    <property type="entry name" value="PEPTIDOGLYCAN D,D-TRANSPEPTIDASE"/>
    <property type="match status" value="1"/>
</dbReference>
<dbReference type="InterPro" id="IPR001460">
    <property type="entry name" value="PCN-bd_Tpept"/>
</dbReference>
<accession>A0ABS9Q6V1</accession>
<evidence type="ECO:0000259" key="6">
    <source>
        <dbReference type="Pfam" id="PF03717"/>
    </source>
</evidence>
<evidence type="ECO:0000256" key="3">
    <source>
        <dbReference type="ARBA" id="ARBA00023136"/>
    </source>
</evidence>
<evidence type="ECO:0000313" key="7">
    <source>
        <dbReference type="EMBL" id="MCG7323601.1"/>
    </source>
</evidence>
<sequence>MTATRPTRKGARVTGSRARMHPRRRVRSMFIVSLLVLTVFAAQLVRLQGFDAAAMSAKALEQRSAKRTLPAARGQITDSNGTVLAESIERYTLIVDQQAVKEYQKRLTPKGPRTKVGAQGAAADVAPLLGLPVADVQARLSGERRWYPVATDMTPVAWRQIKKLGIGGLSAELTTKRVYPAGTGAASLVGAMTNAGAPVGGVEQLMNSVLAGKPGEQRYETTPSGLKIPTGSESHTPAVPGRNVQTTIDADLQFVAQNALARAVTQREALNGYVVVQDVRTGKLLAVANYPTFDPADLGSLSRGGTVSNKAFQENFEPGSTAKVMTMAAVLQEGVAKADTPVTVPSELPRSDKVFKDSSEHGVQKLTLSGVLATSSNMGTILAGEKLPVSKVMEYFGKFGLGHLSGIGYPGEQAGVVPKNPTGSQRYTVMFGQGMSLNAVQSASVFQTIANGGVRIPPTLINGQTEPDGTYTPAKAPAQQQVISAPVAKTLGEMMESVVSDEGTAGAYASIPGYRVAGKTGTADRYDEQAGRYLGHTASFIGFAPADQPRFVVSCTLQRPIKGHYGGQTCGPVFTEVMKTALEKYQVPPSGSPAPRLPATFDGFSLHEDKTSTGTTGSTGSTRSTSPRSPARTRTTTQAR</sequence>
<feature type="domain" description="Penicillin-binding protein dimerisation" evidence="6">
    <location>
        <begin position="69"/>
        <end position="226"/>
    </location>
</feature>
<dbReference type="Pfam" id="PF00905">
    <property type="entry name" value="Transpeptidase"/>
    <property type="match status" value="1"/>
</dbReference>
<dbReference type="Gene3D" id="3.90.1310.10">
    <property type="entry name" value="Penicillin-binding protein 2a (Domain 2)"/>
    <property type="match status" value="1"/>
</dbReference>
<dbReference type="Pfam" id="PF03717">
    <property type="entry name" value="PBP_dimer"/>
    <property type="match status" value="1"/>
</dbReference>
<dbReference type="Proteomes" id="UP001521931">
    <property type="component" value="Unassembled WGS sequence"/>
</dbReference>
<dbReference type="Gene3D" id="3.30.450.330">
    <property type="match status" value="1"/>
</dbReference>
<dbReference type="InterPro" id="IPR012338">
    <property type="entry name" value="Beta-lactam/transpept-like"/>
</dbReference>
<evidence type="ECO:0000256" key="2">
    <source>
        <dbReference type="ARBA" id="ARBA00007171"/>
    </source>
</evidence>
<keyword evidence="3" id="KW-0472">Membrane</keyword>
<reference evidence="7 8" key="1">
    <citation type="submission" date="2022-02" db="EMBL/GenBank/DDBJ databases">
        <title>Uncovering new skin microbiome diversity through culturing and metagenomics.</title>
        <authorList>
            <person name="Conlan S."/>
            <person name="Deming C."/>
            <person name="Nisc Comparative Sequencing Program N."/>
            <person name="Segre J.A."/>
        </authorList>
    </citation>
    <scope>NUCLEOTIDE SEQUENCE [LARGE SCALE GENOMIC DNA]</scope>
    <source>
        <strain evidence="7 8">ACRQZ</strain>
    </source>
</reference>
<feature type="domain" description="Penicillin-binding protein transpeptidase" evidence="5">
    <location>
        <begin position="272"/>
        <end position="579"/>
    </location>
</feature>
<evidence type="ECO:0000313" key="8">
    <source>
        <dbReference type="Proteomes" id="UP001521931"/>
    </source>
</evidence>
<dbReference type="SUPFAM" id="SSF56601">
    <property type="entry name" value="beta-lactamase/transpeptidase-like"/>
    <property type="match status" value="1"/>
</dbReference>
<dbReference type="InterPro" id="IPR005311">
    <property type="entry name" value="PBP_dimer"/>
</dbReference>
<protein>
    <submittedName>
        <fullName evidence="7">Penicillin-binding protein 2</fullName>
    </submittedName>
</protein>
<dbReference type="PANTHER" id="PTHR30627:SF1">
    <property type="entry name" value="PEPTIDOGLYCAN D,D-TRANSPEPTIDASE FTSI"/>
    <property type="match status" value="1"/>
</dbReference>
<dbReference type="InterPro" id="IPR036138">
    <property type="entry name" value="PBP_dimer_sf"/>
</dbReference>
<feature type="region of interest" description="Disordered" evidence="4">
    <location>
        <begin position="1"/>
        <end position="20"/>
    </location>
</feature>
<gene>
    <name evidence="7" type="ORF">MHL29_17125</name>
</gene>
<feature type="region of interest" description="Disordered" evidence="4">
    <location>
        <begin position="217"/>
        <end position="241"/>
    </location>
</feature>
<comment type="caution">
    <text evidence="7">The sequence shown here is derived from an EMBL/GenBank/DDBJ whole genome shotgun (WGS) entry which is preliminary data.</text>
</comment>
<name>A0ABS9Q6V1_9MICO</name>
<proteinExistence type="inferred from homology"/>